<keyword evidence="2" id="KW-1185">Reference proteome</keyword>
<evidence type="ECO:0000313" key="1">
    <source>
        <dbReference type="EMBL" id="GAA5069778.1"/>
    </source>
</evidence>
<accession>A0ABP9L2G6</accession>
<sequence>MCKPIARYFGWCRNDAYSDTRWGRATVSRTASQFCPPRTETVTTVSGVHMQHTEYATAPTPYVAGTVVEE</sequence>
<gene>
    <name evidence="1" type="ORF">GCM10023318_61420</name>
</gene>
<name>A0ABP9L2G6_9NOCA</name>
<protein>
    <submittedName>
        <fullName evidence="1">Uncharacterized protein</fullName>
    </submittedName>
</protein>
<comment type="caution">
    <text evidence="1">The sequence shown here is derived from an EMBL/GenBank/DDBJ whole genome shotgun (WGS) entry which is preliminary data.</text>
</comment>
<dbReference type="EMBL" id="BAABJM010000010">
    <property type="protein sequence ID" value="GAA5069778.1"/>
    <property type="molecule type" value="Genomic_DNA"/>
</dbReference>
<organism evidence="1 2">
    <name type="scientific">Nocardia callitridis</name>
    <dbReference type="NCBI Taxonomy" id="648753"/>
    <lineage>
        <taxon>Bacteria</taxon>
        <taxon>Bacillati</taxon>
        <taxon>Actinomycetota</taxon>
        <taxon>Actinomycetes</taxon>
        <taxon>Mycobacteriales</taxon>
        <taxon>Nocardiaceae</taxon>
        <taxon>Nocardia</taxon>
    </lineage>
</organism>
<reference evidence="2" key="1">
    <citation type="journal article" date="2019" name="Int. J. Syst. Evol. Microbiol.">
        <title>The Global Catalogue of Microorganisms (GCM) 10K type strain sequencing project: providing services to taxonomists for standard genome sequencing and annotation.</title>
        <authorList>
            <consortium name="The Broad Institute Genomics Platform"/>
            <consortium name="The Broad Institute Genome Sequencing Center for Infectious Disease"/>
            <person name="Wu L."/>
            <person name="Ma J."/>
        </authorList>
    </citation>
    <scope>NUCLEOTIDE SEQUENCE [LARGE SCALE GENOMIC DNA]</scope>
    <source>
        <strain evidence="2">JCM 18298</strain>
    </source>
</reference>
<evidence type="ECO:0000313" key="2">
    <source>
        <dbReference type="Proteomes" id="UP001500603"/>
    </source>
</evidence>
<proteinExistence type="predicted"/>
<dbReference type="Proteomes" id="UP001500603">
    <property type="component" value="Unassembled WGS sequence"/>
</dbReference>